<keyword evidence="4" id="KW-1185">Reference proteome</keyword>
<dbReference type="PANTHER" id="PTHR35152">
    <property type="entry name" value="DOMAIN SIGNALLING PROTEIN, PUTATIVE (AFU_ORTHOLOGUE AFUA_5G11310)-RELATED"/>
    <property type="match status" value="1"/>
</dbReference>
<dbReference type="Pfam" id="PF03707">
    <property type="entry name" value="MHYT"/>
    <property type="match status" value="3"/>
</dbReference>
<evidence type="ECO:0000313" key="3">
    <source>
        <dbReference type="EMBL" id="MDO9714599.1"/>
    </source>
</evidence>
<keyword evidence="1" id="KW-0472">Membrane</keyword>
<dbReference type="RefSeq" id="WP_305109421.1">
    <property type="nucleotide sequence ID" value="NZ_JAUTWS010000383.1"/>
</dbReference>
<accession>A0ABT9EES2</accession>
<dbReference type="InterPro" id="IPR005330">
    <property type="entry name" value="MHYT_dom"/>
</dbReference>
<gene>
    <name evidence="3" type="ORF">Q7A36_40375</name>
</gene>
<comment type="caution">
    <text evidence="3">The sequence shown here is derived from an EMBL/GenBank/DDBJ whole genome shotgun (WGS) entry which is preliminary data.</text>
</comment>
<protein>
    <submittedName>
        <fullName evidence="3">MHYT domain-containing protein</fullName>
    </submittedName>
</protein>
<keyword evidence="1" id="KW-0812">Transmembrane</keyword>
<feature type="transmembrane region" description="Helical" evidence="1">
    <location>
        <begin position="122"/>
        <end position="145"/>
    </location>
</feature>
<feature type="transmembrane region" description="Helical" evidence="1">
    <location>
        <begin position="62"/>
        <end position="81"/>
    </location>
</feature>
<keyword evidence="1" id="KW-1133">Transmembrane helix</keyword>
<feature type="transmembrane region" description="Helical" evidence="1">
    <location>
        <begin position="26"/>
        <end position="50"/>
    </location>
</feature>
<feature type="transmembrane region" description="Helical" evidence="1">
    <location>
        <begin position="93"/>
        <end position="110"/>
    </location>
</feature>
<feature type="domain" description="MHYT" evidence="2">
    <location>
        <begin position="1"/>
        <end position="180"/>
    </location>
</feature>
<feature type="non-terminal residue" evidence="3">
    <location>
        <position position="260"/>
    </location>
</feature>
<name>A0ABT9EES2_9PROT</name>
<reference evidence="3 4" key="1">
    <citation type="submission" date="2023-08" db="EMBL/GenBank/DDBJ databases">
        <title>The draft genome sequence of Paracraurococcus sp. LOR1-02.</title>
        <authorList>
            <person name="Kingkaew E."/>
            <person name="Tanasupawat S."/>
        </authorList>
    </citation>
    <scope>NUCLEOTIDE SEQUENCE [LARGE SCALE GENOMIC DNA]</scope>
    <source>
        <strain evidence="3 4">LOR1-02</strain>
    </source>
</reference>
<proteinExistence type="predicted"/>
<sequence>IAILGSWTALDLLRRVRANAGAARRWWLAGAAAATGASIWSMHFVAMLAYDLGVPVRYEIGLTALSLVLAVGATATGFAAISLSVEAPGPGRIASAGLAMGLGICLMHYAGMAAMRLDAVPAYNAALVVASGVVAVGASTLGLVLAHGDRPGSARAASALALGLAISGMHYTAMAAVSFSHAPQAGLGNGGGIPAQALAIGVAACTLLLLALALSAAMFDRRLELMASREADALRRSEERLRAVLDRMPVGVVVAEADTG</sequence>
<evidence type="ECO:0000259" key="2">
    <source>
        <dbReference type="PROSITE" id="PS50924"/>
    </source>
</evidence>
<feature type="transmembrane region" description="Helical" evidence="1">
    <location>
        <begin position="197"/>
        <end position="219"/>
    </location>
</feature>
<dbReference type="PANTHER" id="PTHR35152:SF1">
    <property type="entry name" value="DOMAIN SIGNALLING PROTEIN, PUTATIVE (AFU_ORTHOLOGUE AFUA_5G11310)-RELATED"/>
    <property type="match status" value="1"/>
</dbReference>
<feature type="transmembrane region" description="Helical" evidence="1">
    <location>
        <begin position="157"/>
        <end position="177"/>
    </location>
</feature>
<dbReference type="PROSITE" id="PS50924">
    <property type="entry name" value="MHYT"/>
    <property type="match status" value="1"/>
</dbReference>
<evidence type="ECO:0000256" key="1">
    <source>
        <dbReference type="PROSITE-ProRule" id="PRU00244"/>
    </source>
</evidence>
<dbReference type="EMBL" id="JAUTWS010000383">
    <property type="protein sequence ID" value="MDO9714599.1"/>
    <property type="molecule type" value="Genomic_DNA"/>
</dbReference>
<organism evidence="3 4">
    <name type="scientific">Paracraurococcus lichenis</name>
    <dbReference type="NCBI Taxonomy" id="3064888"/>
    <lineage>
        <taxon>Bacteria</taxon>
        <taxon>Pseudomonadati</taxon>
        <taxon>Pseudomonadota</taxon>
        <taxon>Alphaproteobacteria</taxon>
        <taxon>Acetobacterales</taxon>
        <taxon>Roseomonadaceae</taxon>
        <taxon>Paracraurococcus</taxon>
    </lineage>
</organism>
<evidence type="ECO:0000313" key="4">
    <source>
        <dbReference type="Proteomes" id="UP001243009"/>
    </source>
</evidence>
<feature type="non-terminal residue" evidence="3">
    <location>
        <position position="1"/>
    </location>
</feature>
<dbReference type="Proteomes" id="UP001243009">
    <property type="component" value="Unassembled WGS sequence"/>
</dbReference>